<evidence type="ECO:0000313" key="3">
    <source>
        <dbReference type="Proteomes" id="UP000781932"/>
    </source>
</evidence>
<keyword evidence="1" id="KW-0732">Signal</keyword>
<feature type="chain" id="PRO_5040445212" evidence="1">
    <location>
        <begin position="24"/>
        <end position="66"/>
    </location>
</feature>
<evidence type="ECO:0000256" key="1">
    <source>
        <dbReference type="SAM" id="SignalP"/>
    </source>
</evidence>
<protein>
    <submittedName>
        <fullName evidence="2">Uncharacterized protein</fullName>
    </submittedName>
</protein>
<keyword evidence="3" id="KW-1185">Reference proteome</keyword>
<dbReference type="OrthoDB" id="4839317at2759"/>
<feature type="signal peptide" evidence="1">
    <location>
        <begin position="1"/>
        <end position="23"/>
    </location>
</feature>
<dbReference type="Proteomes" id="UP000781932">
    <property type="component" value="Unassembled WGS sequence"/>
</dbReference>
<gene>
    <name evidence="2" type="ORF">CkaCkLH20_11515</name>
</gene>
<evidence type="ECO:0000313" key="2">
    <source>
        <dbReference type="EMBL" id="KAF9871098.1"/>
    </source>
</evidence>
<sequence length="66" mass="6673">MHLSRQILTMATALLFASAGVQAACTTESPGTQGFNGGSCNPGKTYCGYAPTGGYGITCCDNSSCK</sequence>
<proteinExistence type="predicted"/>
<name>A0A9P6HUP3_9PEZI</name>
<dbReference type="RefSeq" id="XP_038740559.1">
    <property type="nucleotide sequence ID" value="XM_038894229.1"/>
</dbReference>
<reference evidence="2" key="2">
    <citation type="submission" date="2020-11" db="EMBL/GenBank/DDBJ databases">
        <title>Whole genome sequencing of Colletotrichum sp.</title>
        <authorList>
            <person name="Li H."/>
        </authorList>
    </citation>
    <scope>NUCLEOTIDE SEQUENCE</scope>
    <source>
        <strain evidence="2">CkLH20</strain>
    </source>
</reference>
<dbReference type="AlphaFoldDB" id="A0A9P6HUP3"/>
<dbReference type="EMBL" id="JAATWM020000048">
    <property type="protein sequence ID" value="KAF9871098.1"/>
    <property type="molecule type" value="Genomic_DNA"/>
</dbReference>
<organism evidence="2 3">
    <name type="scientific">Colletotrichum karsti</name>
    <dbReference type="NCBI Taxonomy" id="1095194"/>
    <lineage>
        <taxon>Eukaryota</taxon>
        <taxon>Fungi</taxon>
        <taxon>Dikarya</taxon>
        <taxon>Ascomycota</taxon>
        <taxon>Pezizomycotina</taxon>
        <taxon>Sordariomycetes</taxon>
        <taxon>Hypocreomycetidae</taxon>
        <taxon>Glomerellales</taxon>
        <taxon>Glomerellaceae</taxon>
        <taxon>Colletotrichum</taxon>
        <taxon>Colletotrichum boninense species complex</taxon>
    </lineage>
</organism>
<dbReference type="GeneID" id="62167303"/>
<accession>A0A9P6HUP3</accession>
<reference evidence="2" key="1">
    <citation type="submission" date="2020-03" db="EMBL/GenBank/DDBJ databases">
        <authorList>
            <person name="He L."/>
        </authorList>
    </citation>
    <scope>NUCLEOTIDE SEQUENCE</scope>
    <source>
        <strain evidence="2">CkLH20</strain>
    </source>
</reference>
<comment type="caution">
    <text evidence="2">The sequence shown here is derived from an EMBL/GenBank/DDBJ whole genome shotgun (WGS) entry which is preliminary data.</text>
</comment>